<dbReference type="PROSITE" id="PS51078">
    <property type="entry name" value="ICLR_ED"/>
    <property type="match status" value="1"/>
</dbReference>
<evidence type="ECO:0000256" key="3">
    <source>
        <dbReference type="ARBA" id="ARBA00023163"/>
    </source>
</evidence>
<dbReference type="InterPro" id="IPR005471">
    <property type="entry name" value="Tscrpt_reg_IclR_N"/>
</dbReference>
<keyword evidence="3" id="KW-0804">Transcription</keyword>
<keyword evidence="1" id="KW-0805">Transcription regulation</keyword>
<dbReference type="InterPro" id="IPR036388">
    <property type="entry name" value="WH-like_DNA-bd_sf"/>
</dbReference>
<name>A0ABU6EW65_9ACTN</name>
<comment type="caution">
    <text evidence="6">The sequence shown here is derived from an EMBL/GenBank/DDBJ whole genome shotgun (WGS) entry which is preliminary data.</text>
</comment>
<keyword evidence="7" id="KW-1185">Reference proteome</keyword>
<dbReference type="Pfam" id="PF09339">
    <property type="entry name" value="HTH_IclR"/>
    <property type="match status" value="1"/>
</dbReference>
<feature type="domain" description="IclR-ED" evidence="5">
    <location>
        <begin position="66"/>
        <end position="250"/>
    </location>
</feature>
<evidence type="ECO:0000259" key="4">
    <source>
        <dbReference type="PROSITE" id="PS51077"/>
    </source>
</evidence>
<dbReference type="SUPFAM" id="SSF46785">
    <property type="entry name" value="Winged helix' DNA-binding domain"/>
    <property type="match status" value="1"/>
</dbReference>
<dbReference type="InterPro" id="IPR014757">
    <property type="entry name" value="Tscrpt_reg_IclR_C"/>
</dbReference>
<dbReference type="Gene3D" id="3.30.450.40">
    <property type="match status" value="1"/>
</dbReference>
<dbReference type="SMART" id="SM00346">
    <property type="entry name" value="HTH_ICLR"/>
    <property type="match status" value="1"/>
</dbReference>
<dbReference type="Gene3D" id="1.10.10.10">
    <property type="entry name" value="Winged helix-like DNA-binding domain superfamily/Winged helix DNA-binding domain"/>
    <property type="match status" value="1"/>
</dbReference>
<evidence type="ECO:0000256" key="1">
    <source>
        <dbReference type="ARBA" id="ARBA00023015"/>
    </source>
</evidence>
<proteinExistence type="predicted"/>
<feature type="domain" description="HTH iclR-type" evidence="4">
    <location>
        <begin position="3"/>
        <end position="65"/>
    </location>
</feature>
<dbReference type="SUPFAM" id="SSF55781">
    <property type="entry name" value="GAF domain-like"/>
    <property type="match status" value="1"/>
</dbReference>
<evidence type="ECO:0000259" key="5">
    <source>
        <dbReference type="PROSITE" id="PS51078"/>
    </source>
</evidence>
<dbReference type="EMBL" id="JAOZYC010000001">
    <property type="protein sequence ID" value="MEB8335988.1"/>
    <property type="molecule type" value="Genomic_DNA"/>
</dbReference>
<dbReference type="RefSeq" id="WP_326013545.1">
    <property type="nucleotide sequence ID" value="NZ_JAOZYC010000001.1"/>
</dbReference>
<dbReference type="InterPro" id="IPR029016">
    <property type="entry name" value="GAF-like_dom_sf"/>
</dbReference>
<accession>A0ABU6EW65</accession>
<gene>
    <name evidence="6" type="ORF">OKJ99_00435</name>
</gene>
<dbReference type="Proteomes" id="UP001354931">
    <property type="component" value="Unassembled WGS sequence"/>
</dbReference>
<evidence type="ECO:0000313" key="6">
    <source>
        <dbReference type="EMBL" id="MEB8335988.1"/>
    </source>
</evidence>
<dbReference type="InterPro" id="IPR050707">
    <property type="entry name" value="HTH_MetabolicPath_Reg"/>
</dbReference>
<dbReference type="Pfam" id="PF01614">
    <property type="entry name" value="IclR_C"/>
    <property type="match status" value="1"/>
</dbReference>
<sequence length="250" mass="26777">MGDDMLGRGLRLLTTLSRHPEGLGVSAAARAAQLPVSSAHRLLARMTDEGFVVHDSSARTYALGLRALELAHGFHRTPAGFNHLLGPMRQLAERTGLVVIAGILDGDQVLLVRSVQGSQHLQLRSDEGTRNPWHATSMGKALVAARPEADQERLLAGPLPRSSPNTLSDPDELRAELARVRELGWAEAEEENERGVRSIALCVPATDPDGGPPQLALSLGATVVLTGREELHAMVPLLRTTAREAAAYGR</sequence>
<dbReference type="InterPro" id="IPR036390">
    <property type="entry name" value="WH_DNA-bd_sf"/>
</dbReference>
<protein>
    <submittedName>
        <fullName evidence="6">IclR family transcriptional regulator</fullName>
    </submittedName>
</protein>
<keyword evidence="2" id="KW-0238">DNA-binding</keyword>
<evidence type="ECO:0000256" key="2">
    <source>
        <dbReference type="ARBA" id="ARBA00023125"/>
    </source>
</evidence>
<organism evidence="6 7">
    <name type="scientific">Streptomyces endophyticus</name>
    <dbReference type="NCBI Taxonomy" id="714166"/>
    <lineage>
        <taxon>Bacteria</taxon>
        <taxon>Bacillati</taxon>
        <taxon>Actinomycetota</taxon>
        <taxon>Actinomycetes</taxon>
        <taxon>Kitasatosporales</taxon>
        <taxon>Streptomycetaceae</taxon>
        <taxon>Streptomyces</taxon>
    </lineage>
</organism>
<evidence type="ECO:0000313" key="7">
    <source>
        <dbReference type="Proteomes" id="UP001354931"/>
    </source>
</evidence>
<reference evidence="6 7" key="1">
    <citation type="submission" date="2022-10" db="EMBL/GenBank/DDBJ databases">
        <authorList>
            <person name="Xie J."/>
            <person name="Shen N."/>
        </authorList>
    </citation>
    <scope>NUCLEOTIDE SEQUENCE [LARGE SCALE GENOMIC DNA]</scope>
    <source>
        <strain evidence="6 7">YIM65594</strain>
    </source>
</reference>
<dbReference type="PANTHER" id="PTHR30136:SF24">
    <property type="entry name" value="HTH-TYPE TRANSCRIPTIONAL REPRESSOR ALLR"/>
    <property type="match status" value="1"/>
</dbReference>
<dbReference type="PROSITE" id="PS51077">
    <property type="entry name" value="HTH_ICLR"/>
    <property type="match status" value="1"/>
</dbReference>
<dbReference type="PANTHER" id="PTHR30136">
    <property type="entry name" value="HELIX-TURN-HELIX TRANSCRIPTIONAL REGULATOR, ICLR FAMILY"/>
    <property type="match status" value="1"/>
</dbReference>